<dbReference type="PANTHER" id="PTHR37260">
    <property type="entry name" value="PHOSPHORELAY PROTEIN"/>
    <property type="match status" value="1"/>
</dbReference>
<evidence type="ECO:0000313" key="3">
    <source>
        <dbReference type="RefSeq" id="XP_021848559.1"/>
    </source>
</evidence>
<feature type="compositionally biased region" description="Polar residues" evidence="1">
    <location>
        <begin position="422"/>
        <end position="439"/>
    </location>
</feature>
<proteinExistence type="predicted"/>
<dbReference type="PANTHER" id="PTHR37260:SF2">
    <property type="entry name" value="PROTEIN ECERIFERUM 16"/>
    <property type="match status" value="1"/>
</dbReference>
<evidence type="ECO:0000313" key="2">
    <source>
        <dbReference type="Proteomes" id="UP000813463"/>
    </source>
</evidence>
<dbReference type="AlphaFoldDB" id="A0A9R0JVH9"/>
<feature type="compositionally biased region" description="Polar residues" evidence="1">
    <location>
        <begin position="250"/>
        <end position="259"/>
    </location>
</feature>
<dbReference type="KEGG" id="soe:110788233"/>
<feature type="region of interest" description="Disordered" evidence="1">
    <location>
        <begin position="422"/>
        <end position="463"/>
    </location>
</feature>
<accession>A0A9R0JVH9</accession>
<evidence type="ECO:0000256" key="1">
    <source>
        <dbReference type="SAM" id="MobiDB-lite"/>
    </source>
</evidence>
<reference evidence="2" key="1">
    <citation type="journal article" date="2021" name="Nat. Commun.">
        <title>Genomic analyses provide insights into spinach domestication and the genetic basis of agronomic traits.</title>
        <authorList>
            <person name="Cai X."/>
            <person name="Sun X."/>
            <person name="Xu C."/>
            <person name="Sun H."/>
            <person name="Wang X."/>
            <person name="Ge C."/>
            <person name="Zhang Z."/>
            <person name="Wang Q."/>
            <person name="Fei Z."/>
            <person name="Jiao C."/>
            <person name="Wang Q."/>
        </authorList>
    </citation>
    <scope>NUCLEOTIDE SEQUENCE [LARGE SCALE GENOMIC DNA]</scope>
    <source>
        <strain evidence="2">cv. Varoflay</strain>
    </source>
</reference>
<dbReference type="RefSeq" id="XP_021848559.1">
    <property type="nucleotide sequence ID" value="XM_021992867.2"/>
</dbReference>
<feature type="compositionally biased region" description="Low complexity" evidence="1">
    <location>
        <begin position="440"/>
        <end position="450"/>
    </location>
</feature>
<organism evidence="2 3">
    <name type="scientific">Spinacia oleracea</name>
    <name type="common">Spinach</name>
    <dbReference type="NCBI Taxonomy" id="3562"/>
    <lineage>
        <taxon>Eukaryota</taxon>
        <taxon>Viridiplantae</taxon>
        <taxon>Streptophyta</taxon>
        <taxon>Embryophyta</taxon>
        <taxon>Tracheophyta</taxon>
        <taxon>Spermatophyta</taxon>
        <taxon>Magnoliopsida</taxon>
        <taxon>eudicotyledons</taxon>
        <taxon>Gunneridae</taxon>
        <taxon>Pentapetalae</taxon>
        <taxon>Caryophyllales</taxon>
        <taxon>Chenopodiaceae</taxon>
        <taxon>Chenopodioideae</taxon>
        <taxon>Anserineae</taxon>
        <taxon>Spinacia</taxon>
    </lineage>
</organism>
<protein>
    <submittedName>
        <fullName evidence="3">Protein ECERIFERUM 16</fullName>
    </submittedName>
</protein>
<feature type="region of interest" description="Disordered" evidence="1">
    <location>
        <begin position="1"/>
        <end position="94"/>
    </location>
</feature>
<sequence length="463" mass="51440">MDVKSMAKSKRSHTQHHQPRKPKTSSNSAATKDGKDKNKATQPPPPSLPSNWGRYEDEIDEQIAEIQIDSGSDEPSQLDNSKSKMGSDIDGVIPKSKGADFSELIAQAKESRTYYSPSFGDRLPELYQGVAPMLAVRGEKIILQNRDDDFLMEDEAIGLQEAPFLTLDLKDLAERLSKVDLAERLFIEPDLFPPEMHAEDASEADNQASCRTSETRKIERIDSFGELLALYLEEEQMAKRQDDLDKDGMSCSSNVSSRHSPYKPESESESKAYLGVRKSDDMEFLDCRERAYVDCGSKEVAKSELDDVGRVSHVTKQVAKNKLEFLDEIEKPESGVVTEQNTRPLSRFEATSAEAELDMLLGSFNETELFDNPVNQPGTCASYMTGKIATHGVPTQHLLGRSAPAFPITTSLDDELDDLLAETSNPKNTDGIFQSTQVPSSSLSETTSKSKIQEDFDSWMDTI</sequence>
<gene>
    <name evidence="3" type="primary">LOC110788233</name>
</gene>
<reference evidence="3" key="2">
    <citation type="submission" date="2025-08" db="UniProtKB">
        <authorList>
            <consortium name="RefSeq"/>
        </authorList>
    </citation>
    <scope>IDENTIFICATION</scope>
    <source>
        <tissue evidence="3">Leaf</tissue>
    </source>
</reference>
<dbReference type="InterPro" id="IPR053342">
    <property type="entry name" value="Exosome_cofactor/PTGS_suppr"/>
</dbReference>
<name>A0A9R0JVH9_SPIOL</name>
<keyword evidence="2" id="KW-1185">Reference proteome</keyword>
<feature type="region of interest" description="Disordered" evidence="1">
    <location>
        <begin position="241"/>
        <end position="272"/>
    </location>
</feature>
<dbReference type="GeneID" id="110788233"/>
<dbReference type="Proteomes" id="UP000813463">
    <property type="component" value="Chromosome 4"/>
</dbReference>
<dbReference type="OrthoDB" id="685075at2759"/>
<feature type="compositionally biased region" description="Basic residues" evidence="1">
    <location>
        <begin position="7"/>
        <end position="23"/>
    </location>
</feature>